<dbReference type="Pfam" id="PF00144">
    <property type="entry name" value="Beta-lactamase"/>
    <property type="match status" value="1"/>
</dbReference>
<evidence type="ECO:0000313" key="4">
    <source>
        <dbReference type="Proteomes" id="UP000231203"/>
    </source>
</evidence>
<dbReference type="InterPro" id="IPR001466">
    <property type="entry name" value="Beta-lactam-related"/>
</dbReference>
<dbReference type="InterPro" id="IPR050789">
    <property type="entry name" value="Diverse_Enzym_Activities"/>
</dbReference>
<dbReference type="Proteomes" id="UP000231203">
    <property type="component" value="Unassembled WGS sequence"/>
</dbReference>
<comment type="caution">
    <text evidence="3">The sequence shown here is derived from an EMBL/GenBank/DDBJ whole genome shotgun (WGS) entry which is preliminary data.</text>
</comment>
<keyword evidence="1 3" id="KW-0378">Hydrolase</keyword>
<feature type="domain" description="Beta-lactamase-related" evidence="2">
    <location>
        <begin position="10"/>
        <end position="347"/>
    </location>
</feature>
<reference evidence="3 4" key="1">
    <citation type="submission" date="2017-10" db="EMBL/GenBank/DDBJ databases">
        <title>Novel microbial diversity and functional potential in the marine mammal oral microbiome.</title>
        <authorList>
            <person name="Dudek N.K."/>
            <person name="Sun C.L."/>
            <person name="Burstein D."/>
            <person name="Kantor R.S."/>
            <person name="Aliaga Goltsman D.S."/>
            <person name="Bik E.M."/>
            <person name="Thomas B.C."/>
            <person name="Banfield J.F."/>
            <person name="Relman D.A."/>
        </authorList>
    </citation>
    <scope>NUCLEOTIDE SEQUENCE [LARGE SCALE GENOMIC DNA]</scope>
    <source>
        <strain evidence="3">DOLJORAL78_47_202</strain>
    </source>
</reference>
<evidence type="ECO:0000256" key="1">
    <source>
        <dbReference type="ARBA" id="ARBA00022801"/>
    </source>
</evidence>
<dbReference type="SUPFAM" id="SSF56601">
    <property type="entry name" value="beta-lactamase/transpeptidase-like"/>
    <property type="match status" value="1"/>
</dbReference>
<dbReference type="EMBL" id="PDTI01000047">
    <property type="protein sequence ID" value="PIE62385.1"/>
    <property type="molecule type" value="Genomic_DNA"/>
</dbReference>
<dbReference type="GO" id="GO:0016787">
    <property type="term" value="F:hydrolase activity"/>
    <property type="evidence" value="ECO:0007669"/>
    <property type="project" value="UniProtKB-KW"/>
</dbReference>
<evidence type="ECO:0000313" key="3">
    <source>
        <dbReference type="EMBL" id="PIE62385.1"/>
    </source>
</evidence>
<accession>A0A2G6MQT9</accession>
<sequence length="372" mass="40525">MKHRAFQKIDDAMAGAVAEGVFPGAVLLCAHKDHIFYHKAFGVTDIRFGKPVAMNTVFDLASLTKPLATALAVADLISSEQLSLKTYLKDLLPAACGTDKAGITIDMLLRHRSGLPAHRPYFKSLSAPAPGVTAAECLRQRVLEEPLAYKPGAREIYSDLGFILLAWVVESLSGVRLDTFVNDRIFGPLKIYDLFFKPLGADVTRPVGEKPSLVFAATSCCPWRKKMMLAEVEDENAWAAGGIEGHAGLFGTAAGVHRLCCEILMALDNKETKVINSAVIRCFADKKNGMVRPAGFDSPSQGNASSGRFFSKRSVGHLGFTGTSFWIDPANGLIAVLLTNRVHPSRENIAIRKFRPRIHDLIASIYMNNILV</sequence>
<dbReference type="Gene3D" id="3.40.710.10">
    <property type="entry name" value="DD-peptidase/beta-lactamase superfamily"/>
    <property type="match status" value="1"/>
</dbReference>
<proteinExistence type="predicted"/>
<protein>
    <submittedName>
        <fullName evidence="3">Serine hydrolase</fullName>
    </submittedName>
</protein>
<dbReference type="AlphaFoldDB" id="A0A2G6MQT9"/>
<dbReference type="PANTHER" id="PTHR43283">
    <property type="entry name" value="BETA-LACTAMASE-RELATED"/>
    <property type="match status" value="1"/>
</dbReference>
<dbReference type="PANTHER" id="PTHR43283:SF11">
    <property type="entry name" value="BETA-LACTAMASE-RELATED DOMAIN-CONTAINING PROTEIN"/>
    <property type="match status" value="1"/>
</dbReference>
<evidence type="ECO:0000259" key="2">
    <source>
        <dbReference type="Pfam" id="PF00144"/>
    </source>
</evidence>
<name>A0A2G6MQT9_9BACT</name>
<organism evidence="3 4">
    <name type="scientific">Desulfobacter postgatei</name>
    <dbReference type="NCBI Taxonomy" id="2293"/>
    <lineage>
        <taxon>Bacteria</taxon>
        <taxon>Pseudomonadati</taxon>
        <taxon>Thermodesulfobacteriota</taxon>
        <taxon>Desulfobacteria</taxon>
        <taxon>Desulfobacterales</taxon>
        <taxon>Desulfobacteraceae</taxon>
        <taxon>Desulfobacter</taxon>
    </lineage>
</organism>
<gene>
    <name evidence="3" type="ORF">CSA25_05420</name>
</gene>
<dbReference type="InterPro" id="IPR012338">
    <property type="entry name" value="Beta-lactam/transpept-like"/>
</dbReference>